<keyword evidence="5" id="KW-1185">Reference proteome</keyword>
<proteinExistence type="predicted"/>
<keyword evidence="1" id="KW-0472">Membrane</keyword>
<dbReference type="Proteomes" id="UP001365542">
    <property type="component" value="Unassembled WGS sequence"/>
</dbReference>
<gene>
    <name evidence="4" type="ORF">TWF694_004930</name>
</gene>
<protein>
    <recommendedName>
        <fullName evidence="3">Peptidase A1 domain-containing protein</fullName>
    </recommendedName>
</protein>
<organism evidence="4 5">
    <name type="scientific">Orbilia ellipsospora</name>
    <dbReference type="NCBI Taxonomy" id="2528407"/>
    <lineage>
        <taxon>Eukaryota</taxon>
        <taxon>Fungi</taxon>
        <taxon>Dikarya</taxon>
        <taxon>Ascomycota</taxon>
        <taxon>Pezizomycotina</taxon>
        <taxon>Orbiliomycetes</taxon>
        <taxon>Orbiliales</taxon>
        <taxon>Orbiliaceae</taxon>
        <taxon>Orbilia</taxon>
    </lineage>
</organism>
<sequence>MLNSFAKKLSLDLLLWITILNIHFFKPANGALYLEIPFNTSQSFGYDGPWYAVPVTIGSDPQTLNLFPGSQWATTILSDVICGDRSNCASEKGGLYNYSLDNLTYHPVTRPTIIGADTIPYGQLFDAKGLTLGQFNQLGVGGGLSYVTIANASVLRVDAATLYYGKDRVQVQPSNGFLALGGLADYQTFGPYQPVIALNYLAATGKIESRTWGMHYSSAKLNQIPSLIWGGYDKSRISGPVQTFDLDSGGGMRMNLIGINIGVAIGKSPFPYQMKSNLLVNNIATGQGNVVTRVELESAIPYLVLPQETCDAIARELPVVFNASLGFYLWKTADPLYQAIVTSPAYLSLDFQVSASQNLTLKIPFALLDLNLTAPLVTDTQAYFPCMGGTIDKTTGDGAFLGRAFYQAVFIAKSFETSKFWIAQARGPSYTVSDIQGIDKTAVSLDAPPAVGDDTWVSSWNSSWMVVPLDTASSPTPKPSSGTSKTTMIGIAVGIGSGILLLALVFLLWRRKRKTVKGKRSLPVDIVGGVEYS</sequence>
<dbReference type="AlphaFoldDB" id="A0AAV9WU59"/>
<evidence type="ECO:0000259" key="3">
    <source>
        <dbReference type="PROSITE" id="PS51767"/>
    </source>
</evidence>
<keyword evidence="1" id="KW-0812">Transmembrane</keyword>
<feature type="chain" id="PRO_5043687500" description="Peptidase A1 domain-containing protein" evidence="2">
    <location>
        <begin position="31"/>
        <end position="533"/>
    </location>
</feature>
<dbReference type="SUPFAM" id="SSF50630">
    <property type="entry name" value="Acid proteases"/>
    <property type="match status" value="1"/>
</dbReference>
<reference evidence="4 5" key="1">
    <citation type="submission" date="2019-10" db="EMBL/GenBank/DDBJ databases">
        <authorList>
            <person name="Palmer J.M."/>
        </authorList>
    </citation>
    <scope>NUCLEOTIDE SEQUENCE [LARGE SCALE GENOMIC DNA]</scope>
    <source>
        <strain evidence="4 5">TWF694</strain>
    </source>
</reference>
<keyword evidence="1" id="KW-1133">Transmembrane helix</keyword>
<dbReference type="InterPro" id="IPR033121">
    <property type="entry name" value="PEPTIDASE_A1"/>
</dbReference>
<evidence type="ECO:0000256" key="2">
    <source>
        <dbReference type="SAM" id="SignalP"/>
    </source>
</evidence>
<evidence type="ECO:0000313" key="5">
    <source>
        <dbReference type="Proteomes" id="UP001365542"/>
    </source>
</evidence>
<feature type="signal peptide" evidence="2">
    <location>
        <begin position="1"/>
        <end position="30"/>
    </location>
</feature>
<comment type="caution">
    <text evidence="4">The sequence shown here is derived from an EMBL/GenBank/DDBJ whole genome shotgun (WGS) entry which is preliminary data.</text>
</comment>
<feature type="domain" description="Peptidase A1" evidence="3">
    <location>
        <begin position="51"/>
        <end position="423"/>
    </location>
</feature>
<evidence type="ECO:0000313" key="4">
    <source>
        <dbReference type="EMBL" id="KAK6526332.1"/>
    </source>
</evidence>
<dbReference type="Gene3D" id="2.40.70.10">
    <property type="entry name" value="Acid Proteases"/>
    <property type="match status" value="1"/>
</dbReference>
<dbReference type="EMBL" id="JAVHJO010000016">
    <property type="protein sequence ID" value="KAK6526332.1"/>
    <property type="molecule type" value="Genomic_DNA"/>
</dbReference>
<evidence type="ECO:0000256" key="1">
    <source>
        <dbReference type="SAM" id="Phobius"/>
    </source>
</evidence>
<dbReference type="InterPro" id="IPR021109">
    <property type="entry name" value="Peptidase_aspartic_dom_sf"/>
</dbReference>
<name>A0AAV9WU59_9PEZI</name>
<dbReference type="PROSITE" id="PS51767">
    <property type="entry name" value="PEPTIDASE_A1"/>
    <property type="match status" value="1"/>
</dbReference>
<keyword evidence="2" id="KW-0732">Signal</keyword>
<accession>A0AAV9WU59</accession>
<feature type="transmembrane region" description="Helical" evidence="1">
    <location>
        <begin position="488"/>
        <end position="509"/>
    </location>
</feature>
<dbReference type="Pfam" id="PF00026">
    <property type="entry name" value="Asp"/>
    <property type="match status" value="1"/>
</dbReference>